<sequence>MEAQETSDVEYLIRTINEEGKVVYKSANLISSNDGATVPIDGDSTTEGSHENMQILTMEVEGDPQVVGKDIILELCRICGGGSDRYIHVFDDEGLQHDLRGKIHRHLPLKVSEGDSLPLQICYNCATTLLAFDDMHKNCLNTQTRLRDIVSKFVSKTSNAHHDTSLTNDLIATLEGTEDSKIEVIQDDSRSNGVDELFEAFSPETSNSKKSILLEIHVAKPSLPNEPEHDTEQLAKTETSSSLISRRPVRSRTRSKMKQEVKCETPGRESSNSPSSVDPRNPTIDFDEPELPDRSEDLKIERVEKKKKGNKRHECEQCNLQFRMLSSYENHLRKHTDDRPFTCHICGKQFGQTGSLYYHLKHHHGGVKNHACDICGRRFAMKTAMMDHRRIHTGERPFICDSCGKAFKTSASLYVHSKVHKDEYPFECSFCKKTFKYKSQLNSHLTIHTGEKNHVCEVCGRGFGVKNELTRHLRTHSIEKPFTCDVCGLSFKQKRYLRSHCRTRHKVSI</sequence>
<accession>A0ACC2NTC0</accession>
<proteinExistence type="predicted"/>
<protein>
    <submittedName>
        <fullName evidence="1">Uncharacterized protein</fullName>
    </submittedName>
</protein>
<name>A0ACC2NTC0_9HYME</name>
<gene>
    <name evidence="1" type="ORF">QAD02_005601</name>
</gene>
<dbReference type="Proteomes" id="UP001239111">
    <property type="component" value="Chromosome 3"/>
</dbReference>
<reference evidence="1" key="1">
    <citation type="submission" date="2023-04" db="EMBL/GenBank/DDBJ databases">
        <title>A chromosome-level genome assembly of the parasitoid wasp Eretmocerus hayati.</title>
        <authorList>
            <person name="Zhong Y."/>
            <person name="Liu S."/>
            <person name="Liu Y."/>
        </authorList>
    </citation>
    <scope>NUCLEOTIDE SEQUENCE</scope>
    <source>
        <strain evidence="1">ZJU_SS_LIU_2023</strain>
    </source>
</reference>
<evidence type="ECO:0000313" key="1">
    <source>
        <dbReference type="EMBL" id="KAJ8674339.1"/>
    </source>
</evidence>
<comment type="caution">
    <text evidence="1">The sequence shown here is derived from an EMBL/GenBank/DDBJ whole genome shotgun (WGS) entry which is preliminary data.</text>
</comment>
<evidence type="ECO:0000313" key="2">
    <source>
        <dbReference type="Proteomes" id="UP001239111"/>
    </source>
</evidence>
<keyword evidence="2" id="KW-1185">Reference proteome</keyword>
<organism evidence="1 2">
    <name type="scientific">Eretmocerus hayati</name>
    <dbReference type="NCBI Taxonomy" id="131215"/>
    <lineage>
        <taxon>Eukaryota</taxon>
        <taxon>Metazoa</taxon>
        <taxon>Ecdysozoa</taxon>
        <taxon>Arthropoda</taxon>
        <taxon>Hexapoda</taxon>
        <taxon>Insecta</taxon>
        <taxon>Pterygota</taxon>
        <taxon>Neoptera</taxon>
        <taxon>Endopterygota</taxon>
        <taxon>Hymenoptera</taxon>
        <taxon>Apocrita</taxon>
        <taxon>Proctotrupomorpha</taxon>
        <taxon>Chalcidoidea</taxon>
        <taxon>Aphelinidae</taxon>
        <taxon>Aphelininae</taxon>
        <taxon>Eretmocerus</taxon>
    </lineage>
</organism>
<dbReference type="EMBL" id="CM056743">
    <property type="protein sequence ID" value="KAJ8674339.1"/>
    <property type="molecule type" value="Genomic_DNA"/>
</dbReference>